<dbReference type="EMBL" id="KB096325">
    <property type="protein sequence ID" value="ESO05545.1"/>
    <property type="molecule type" value="Genomic_DNA"/>
</dbReference>
<dbReference type="OrthoDB" id="1043025at2759"/>
<dbReference type="eggNOG" id="KOG4645">
    <property type="taxonomic scope" value="Eukaryota"/>
</dbReference>
<keyword evidence="5" id="KW-0067">ATP-binding</keyword>
<dbReference type="EMBL" id="AMQM01003821">
    <property type="status" value="NOT_ANNOTATED_CDS"/>
    <property type="molecule type" value="Genomic_DNA"/>
</dbReference>
<evidence type="ECO:0000256" key="1">
    <source>
        <dbReference type="ARBA" id="ARBA00022527"/>
    </source>
</evidence>
<proteinExistence type="predicted"/>
<dbReference type="EMBL" id="AMQM01003822">
    <property type="status" value="NOT_ANNOTATED_CDS"/>
    <property type="molecule type" value="Genomic_DNA"/>
</dbReference>
<dbReference type="InterPro" id="IPR011009">
    <property type="entry name" value="Kinase-like_dom_sf"/>
</dbReference>
<evidence type="ECO:0000256" key="3">
    <source>
        <dbReference type="ARBA" id="ARBA00022741"/>
    </source>
</evidence>
<dbReference type="SUPFAM" id="SSF56112">
    <property type="entry name" value="Protein kinase-like (PK-like)"/>
    <property type="match status" value="1"/>
</dbReference>
<dbReference type="PROSITE" id="PS50011">
    <property type="entry name" value="PROTEIN_KINASE_DOM"/>
    <property type="match status" value="1"/>
</dbReference>
<dbReference type="GO" id="GO:0005524">
    <property type="term" value="F:ATP binding"/>
    <property type="evidence" value="ECO:0007669"/>
    <property type="project" value="UniProtKB-KW"/>
</dbReference>
<evidence type="ECO:0000313" key="9">
    <source>
        <dbReference type="Proteomes" id="UP000015101"/>
    </source>
</evidence>
<dbReference type="GO" id="GO:0038066">
    <property type="term" value="P:p38MAPK cascade"/>
    <property type="evidence" value="ECO:0000318"/>
    <property type="project" value="GO_Central"/>
</dbReference>
<evidence type="ECO:0000313" key="7">
    <source>
        <dbReference type="EMBL" id="ESO05545.1"/>
    </source>
</evidence>
<sequence>MELCNNGTLEELSKMKLSEGQIKNYSYQILQAIFVLHDHKIVHRDVKGANIFLMPNNSIKLGDFGCSVRLKYANTTMGGELMGLIGTPAFMAPEVITGSRGYGKGADIWSFGCVIIQMATGERPWHNLENKVQIMYKVGSGAIPRIPDSLSQEGFEFVQHCLEPDDTKRWTASQLLTHPFVKWSQRKTLKCDDDGVSSLRK</sequence>
<dbReference type="SMART" id="SM00220">
    <property type="entry name" value="S_TKc"/>
    <property type="match status" value="1"/>
</dbReference>
<evidence type="ECO:0000256" key="4">
    <source>
        <dbReference type="ARBA" id="ARBA00022777"/>
    </source>
</evidence>
<dbReference type="Proteomes" id="UP000015101">
    <property type="component" value="Unassembled WGS sequence"/>
</dbReference>
<dbReference type="STRING" id="6412.T1EF79"/>
<dbReference type="PROSITE" id="PS00108">
    <property type="entry name" value="PROTEIN_KINASE_ST"/>
    <property type="match status" value="1"/>
</dbReference>
<evidence type="ECO:0000259" key="6">
    <source>
        <dbReference type="PROSITE" id="PS50011"/>
    </source>
</evidence>
<dbReference type="PANTHER" id="PTHR11584:SF394">
    <property type="entry name" value="APOPTOTIC SIGNAL-REGULATING KINASE 1, ISOFORM C"/>
    <property type="match status" value="1"/>
</dbReference>
<dbReference type="Gene3D" id="1.10.510.10">
    <property type="entry name" value="Transferase(Phosphotransferase) domain 1"/>
    <property type="match status" value="1"/>
</dbReference>
<reference evidence="7 9" key="2">
    <citation type="journal article" date="2013" name="Nature">
        <title>Insights into bilaterian evolution from three spiralian genomes.</title>
        <authorList>
            <person name="Simakov O."/>
            <person name="Marletaz F."/>
            <person name="Cho S.J."/>
            <person name="Edsinger-Gonzales E."/>
            <person name="Havlak P."/>
            <person name="Hellsten U."/>
            <person name="Kuo D.H."/>
            <person name="Larsson T."/>
            <person name="Lv J."/>
            <person name="Arendt D."/>
            <person name="Savage R."/>
            <person name="Osoegawa K."/>
            <person name="de Jong P."/>
            <person name="Grimwood J."/>
            <person name="Chapman J.A."/>
            <person name="Shapiro H."/>
            <person name="Aerts A."/>
            <person name="Otillar R.P."/>
            <person name="Terry A.Y."/>
            <person name="Boore J.L."/>
            <person name="Grigoriev I.V."/>
            <person name="Lindberg D.R."/>
            <person name="Seaver E.C."/>
            <person name="Weisblat D.A."/>
            <person name="Putnam N.H."/>
            <person name="Rokhsar D.S."/>
        </authorList>
    </citation>
    <scope>NUCLEOTIDE SEQUENCE</scope>
</reference>
<keyword evidence="4" id="KW-0418">Kinase</keyword>
<dbReference type="PANTHER" id="PTHR11584">
    <property type="entry name" value="SERINE/THREONINE PROTEIN KINASE"/>
    <property type="match status" value="1"/>
</dbReference>
<reference evidence="9" key="1">
    <citation type="submission" date="2012-12" db="EMBL/GenBank/DDBJ databases">
        <authorList>
            <person name="Hellsten U."/>
            <person name="Grimwood J."/>
            <person name="Chapman J.A."/>
            <person name="Shapiro H."/>
            <person name="Aerts A."/>
            <person name="Otillar R.P."/>
            <person name="Terry A.Y."/>
            <person name="Boore J.L."/>
            <person name="Simakov O."/>
            <person name="Marletaz F."/>
            <person name="Cho S.-J."/>
            <person name="Edsinger-Gonzales E."/>
            <person name="Havlak P."/>
            <person name="Kuo D.-H."/>
            <person name="Larsson T."/>
            <person name="Lv J."/>
            <person name="Arendt D."/>
            <person name="Savage R."/>
            <person name="Osoegawa K."/>
            <person name="de Jong P."/>
            <person name="Lindberg D.R."/>
            <person name="Seaver E.C."/>
            <person name="Weisblat D.A."/>
            <person name="Putnam N.H."/>
            <person name="Grigoriev I.V."/>
            <person name="Rokhsar D.S."/>
        </authorList>
    </citation>
    <scope>NUCLEOTIDE SEQUENCE</scope>
</reference>
<dbReference type="GO" id="GO:0004672">
    <property type="term" value="F:protein kinase activity"/>
    <property type="evidence" value="ECO:0000318"/>
    <property type="project" value="GO_Central"/>
</dbReference>
<accession>T1EF79</accession>
<evidence type="ECO:0000256" key="5">
    <source>
        <dbReference type="ARBA" id="ARBA00022840"/>
    </source>
</evidence>
<organism evidence="8 9">
    <name type="scientific">Helobdella robusta</name>
    <name type="common">Californian leech</name>
    <dbReference type="NCBI Taxonomy" id="6412"/>
    <lineage>
        <taxon>Eukaryota</taxon>
        <taxon>Metazoa</taxon>
        <taxon>Spiralia</taxon>
        <taxon>Lophotrochozoa</taxon>
        <taxon>Annelida</taxon>
        <taxon>Clitellata</taxon>
        <taxon>Hirudinea</taxon>
        <taxon>Rhynchobdellida</taxon>
        <taxon>Glossiphoniidae</taxon>
        <taxon>Helobdella</taxon>
    </lineage>
</organism>
<dbReference type="OMA" id="DWLINTP"/>
<feature type="domain" description="Protein kinase" evidence="6">
    <location>
        <begin position="1"/>
        <end position="181"/>
    </location>
</feature>
<name>T1EF79_HELRO</name>
<keyword evidence="3" id="KW-0547">Nucleotide-binding</keyword>
<dbReference type="InterPro" id="IPR008271">
    <property type="entry name" value="Ser/Thr_kinase_AS"/>
</dbReference>
<dbReference type="GeneID" id="20195231"/>
<dbReference type="KEGG" id="hro:HELRODRAFT_111085"/>
<keyword evidence="2" id="KW-0808">Transferase</keyword>
<keyword evidence="1" id="KW-0723">Serine/threonine-protein kinase</keyword>
<protein>
    <recommendedName>
        <fullName evidence="6">Protein kinase domain-containing protein</fullName>
    </recommendedName>
</protein>
<dbReference type="RefSeq" id="XP_009016178.1">
    <property type="nucleotide sequence ID" value="XM_009017930.1"/>
</dbReference>
<dbReference type="InterPro" id="IPR000719">
    <property type="entry name" value="Prot_kinase_dom"/>
</dbReference>
<keyword evidence="9" id="KW-1185">Reference proteome</keyword>
<dbReference type="CTD" id="20195231"/>
<evidence type="ECO:0000313" key="8">
    <source>
        <dbReference type="EnsemblMetazoa" id="HelroP111085"/>
    </source>
</evidence>
<dbReference type="EnsemblMetazoa" id="HelroT111085">
    <property type="protein sequence ID" value="HelroP111085"/>
    <property type="gene ID" value="HelroG111085"/>
</dbReference>
<dbReference type="FunFam" id="1.10.510.10:FF:002451">
    <property type="match status" value="1"/>
</dbReference>
<dbReference type="Pfam" id="PF00069">
    <property type="entry name" value="Pkinase"/>
    <property type="match status" value="1"/>
</dbReference>
<dbReference type="InParanoid" id="T1EF79"/>
<dbReference type="GO" id="GO:0007254">
    <property type="term" value="P:JNK cascade"/>
    <property type="evidence" value="ECO:0000318"/>
    <property type="project" value="GO_Central"/>
</dbReference>
<dbReference type="GO" id="GO:0004674">
    <property type="term" value="F:protein serine/threonine kinase activity"/>
    <property type="evidence" value="ECO:0007669"/>
    <property type="project" value="UniProtKB-KW"/>
</dbReference>
<gene>
    <name evidence="8" type="primary">20195231</name>
    <name evidence="7" type="ORF">HELRODRAFT_111085</name>
</gene>
<dbReference type="HOGENOM" id="CLU_000288_63_23_1"/>
<evidence type="ECO:0000256" key="2">
    <source>
        <dbReference type="ARBA" id="ARBA00022679"/>
    </source>
</evidence>
<dbReference type="AlphaFoldDB" id="T1EF79"/>
<reference evidence="8" key="3">
    <citation type="submission" date="2015-06" db="UniProtKB">
        <authorList>
            <consortium name="EnsemblMetazoa"/>
        </authorList>
    </citation>
    <scope>IDENTIFICATION</scope>
</reference>